<evidence type="ECO:0000313" key="1">
    <source>
        <dbReference type="EMBL" id="KAH0942594.1"/>
    </source>
</evidence>
<evidence type="ECO:0000313" key="2">
    <source>
        <dbReference type="Proteomes" id="UP000824890"/>
    </source>
</evidence>
<dbReference type="EMBL" id="JAGKQM010000001">
    <property type="protein sequence ID" value="KAH0942594.1"/>
    <property type="molecule type" value="Genomic_DNA"/>
</dbReference>
<organism evidence="1 2">
    <name type="scientific">Brassica napus</name>
    <name type="common">Rape</name>
    <dbReference type="NCBI Taxonomy" id="3708"/>
    <lineage>
        <taxon>Eukaryota</taxon>
        <taxon>Viridiplantae</taxon>
        <taxon>Streptophyta</taxon>
        <taxon>Embryophyta</taxon>
        <taxon>Tracheophyta</taxon>
        <taxon>Spermatophyta</taxon>
        <taxon>Magnoliopsida</taxon>
        <taxon>eudicotyledons</taxon>
        <taxon>Gunneridae</taxon>
        <taxon>Pentapetalae</taxon>
        <taxon>rosids</taxon>
        <taxon>malvids</taxon>
        <taxon>Brassicales</taxon>
        <taxon>Brassicaceae</taxon>
        <taxon>Brassiceae</taxon>
        <taxon>Brassica</taxon>
    </lineage>
</organism>
<sequence length="70" mass="8174">MAASSVMISDLRLTVDLLRWRDVKRGKSGREMDMRRCKRKNMEIGRRDSYYIVVSYSFLMRGLGGTLALR</sequence>
<dbReference type="Proteomes" id="UP000824890">
    <property type="component" value="Unassembled WGS sequence"/>
</dbReference>
<comment type="caution">
    <text evidence="1">The sequence shown here is derived from an EMBL/GenBank/DDBJ whole genome shotgun (WGS) entry which is preliminary data.</text>
</comment>
<name>A0ABQ8ELX7_BRANA</name>
<gene>
    <name evidence="1" type="ORF">HID58_002231</name>
</gene>
<keyword evidence="2" id="KW-1185">Reference proteome</keyword>
<proteinExistence type="predicted"/>
<protein>
    <submittedName>
        <fullName evidence="1">Uncharacterized protein</fullName>
    </submittedName>
</protein>
<accession>A0ABQ8ELX7</accession>
<reference evidence="1 2" key="1">
    <citation type="submission" date="2021-05" db="EMBL/GenBank/DDBJ databases">
        <title>Genome Assembly of Synthetic Allotetraploid Brassica napus Reveals Homoeologous Exchanges between Subgenomes.</title>
        <authorList>
            <person name="Davis J.T."/>
        </authorList>
    </citation>
    <scope>NUCLEOTIDE SEQUENCE [LARGE SCALE GENOMIC DNA]</scope>
    <source>
        <strain evidence="2">cv. Da-Ae</strain>
        <tissue evidence="1">Seedling</tissue>
    </source>
</reference>